<sequence length="123" mass="13934">MSAKRPRLAPPYGPEVWLVKGACEDIEVGGRPVHPYPEDRLDIQAFRRVLTPRSPWNEECLFKDGINPRKLLSPEKIDGLRELFPAEVGAHVFVSGFLVVLFNSLHDIQAVYERDWIVEVGGL</sequence>
<evidence type="ECO:0000313" key="1">
    <source>
        <dbReference type="EMBL" id="KAJ5356286.1"/>
    </source>
</evidence>
<dbReference type="Proteomes" id="UP001147752">
    <property type="component" value="Unassembled WGS sequence"/>
</dbReference>
<dbReference type="EMBL" id="JAPZBT010000006">
    <property type="protein sequence ID" value="KAJ5356286.1"/>
    <property type="molecule type" value="Genomic_DNA"/>
</dbReference>
<gene>
    <name evidence="1" type="ORF">N7517_010895</name>
</gene>
<reference evidence="1" key="1">
    <citation type="submission" date="2022-12" db="EMBL/GenBank/DDBJ databases">
        <authorList>
            <person name="Petersen C."/>
        </authorList>
    </citation>
    <scope>NUCLEOTIDE SEQUENCE</scope>
    <source>
        <strain evidence="1">IBT 3081</strain>
    </source>
</reference>
<proteinExistence type="predicted"/>
<dbReference type="RefSeq" id="XP_056574433.1">
    <property type="nucleotide sequence ID" value="XM_056728618.1"/>
</dbReference>
<evidence type="ECO:0000313" key="2">
    <source>
        <dbReference type="Proteomes" id="UP001147752"/>
    </source>
</evidence>
<accession>A0A9W9R9Y0</accession>
<reference evidence="1" key="2">
    <citation type="journal article" date="2023" name="IMA Fungus">
        <title>Comparative genomic study of the Penicillium genus elucidates a diverse pangenome and 15 lateral gene transfer events.</title>
        <authorList>
            <person name="Petersen C."/>
            <person name="Sorensen T."/>
            <person name="Nielsen M.R."/>
            <person name="Sondergaard T.E."/>
            <person name="Sorensen J.L."/>
            <person name="Fitzpatrick D.A."/>
            <person name="Frisvad J.C."/>
            <person name="Nielsen K.L."/>
        </authorList>
    </citation>
    <scope>NUCLEOTIDE SEQUENCE</scope>
    <source>
        <strain evidence="1">IBT 3081</strain>
    </source>
</reference>
<dbReference type="OrthoDB" id="3009558at2759"/>
<keyword evidence="2" id="KW-1185">Reference proteome</keyword>
<dbReference type="AlphaFoldDB" id="A0A9W9R9Y0"/>
<dbReference type="GeneID" id="81467801"/>
<protein>
    <submittedName>
        <fullName evidence="1">Uncharacterized protein</fullName>
    </submittedName>
</protein>
<comment type="caution">
    <text evidence="1">The sequence shown here is derived from an EMBL/GenBank/DDBJ whole genome shotgun (WGS) entry which is preliminary data.</text>
</comment>
<organism evidence="1 2">
    <name type="scientific">Penicillium concentricum</name>
    <dbReference type="NCBI Taxonomy" id="293559"/>
    <lineage>
        <taxon>Eukaryota</taxon>
        <taxon>Fungi</taxon>
        <taxon>Dikarya</taxon>
        <taxon>Ascomycota</taxon>
        <taxon>Pezizomycotina</taxon>
        <taxon>Eurotiomycetes</taxon>
        <taxon>Eurotiomycetidae</taxon>
        <taxon>Eurotiales</taxon>
        <taxon>Aspergillaceae</taxon>
        <taxon>Penicillium</taxon>
    </lineage>
</organism>
<name>A0A9W9R9Y0_9EURO</name>